<dbReference type="HAMAP" id="MF_00226_B">
    <property type="entry name" value="CinA_B"/>
    <property type="match status" value="1"/>
</dbReference>
<evidence type="ECO:0000259" key="2">
    <source>
        <dbReference type="SMART" id="SM00852"/>
    </source>
</evidence>
<dbReference type="PANTHER" id="PTHR13939:SF0">
    <property type="entry name" value="NMN AMIDOHYDROLASE-LIKE PROTEIN YFAY"/>
    <property type="match status" value="1"/>
</dbReference>
<dbReference type="InterPro" id="IPR008135">
    <property type="entry name" value="Competence-induced_CinA"/>
</dbReference>
<gene>
    <name evidence="3" type="ORF">H9894_00665</name>
</gene>
<sequence>MQAEIISVGTELLLGHTVNTDAAFIARELAVLGIDLHNVTVVGDNPQRLREALAQAMKRSQLVITTGGLGPTMDDLTKKAVADLLHRPMKLHEASLTQLKEYFGTRPIGSNQESQAYFPEGAQVFANSIGTAPGCAITAENGTLFMLFPGPPRELEPMFRNEAMPMLRKKIGSSIVSFMVRTFGQGEGDAALKLGKLCAQTNPTVATYLGAHGEVFVRVTAKGETQAQAKAMALPTVAEVRERLGDVVYGVDVESLEEVVINTLIKRKEEVATAESCTGGLLSKRLTDIPGSSAVFRTGLVTYADITKTRLLGVPQEMIARYGAVSREVASAMAEGVRMRSAADYGIGITGIAGPGGGTPQKPVGTVWIALATKNKCYATCLNPTGRYAGRNVIRQRSVGKALDMLRRCMEGKPVVPEE</sequence>
<dbReference type="PIRSF" id="PIRSF006728">
    <property type="entry name" value="CinA"/>
    <property type="match status" value="1"/>
</dbReference>
<dbReference type="InterPro" id="IPR041424">
    <property type="entry name" value="CinA_KH"/>
</dbReference>
<dbReference type="InterPro" id="IPR001453">
    <property type="entry name" value="MoaB/Mog_dom"/>
</dbReference>
<dbReference type="Gene3D" id="3.40.980.10">
    <property type="entry name" value="MoaB/Mog-like domain"/>
    <property type="match status" value="1"/>
</dbReference>
<dbReference type="Pfam" id="PF00994">
    <property type="entry name" value="MoCF_biosynth"/>
    <property type="match status" value="1"/>
</dbReference>
<dbReference type="InterPro" id="IPR008136">
    <property type="entry name" value="CinA_C"/>
</dbReference>
<comment type="caution">
    <text evidence="3">The sequence shown here is derived from an EMBL/GenBank/DDBJ whole genome shotgun (WGS) entry which is preliminary data.</text>
</comment>
<dbReference type="InterPro" id="IPR036653">
    <property type="entry name" value="CinA-like_C"/>
</dbReference>
<dbReference type="AlphaFoldDB" id="A0A9D1PVT9"/>
<feature type="domain" description="MoaB/Mog" evidence="2">
    <location>
        <begin position="4"/>
        <end position="170"/>
    </location>
</feature>
<dbReference type="NCBIfam" id="TIGR00200">
    <property type="entry name" value="cinA_nterm"/>
    <property type="match status" value="1"/>
</dbReference>
<comment type="similarity">
    <text evidence="1">Belongs to the CinA family.</text>
</comment>
<dbReference type="EMBL" id="DXHV01000008">
    <property type="protein sequence ID" value="HIV99698.1"/>
    <property type="molecule type" value="Genomic_DNA"/>
</dbReference>
<dbReference type="Gene3D" id="3.90.950.20">
    <property type="entry name" value="CinA-like"/>
    <property type="match status" value="1"/>
</dbReference>
<reference evidence="3" key="1">
    <citation type="journal article" date="2021" name="PeerJ">
        <title>Extensive microbial diversity within the chicken gut microbiome revealed by metagenomics and culture.</title>
        <authorList>
            <person name="Gilroy R."/>
            <person name="Ravi A."/>
            <person name="Getino M."/>
            <person name="Pursley I."/>
            <person name="Horton D.L."/>
            <person name="Alikhan N.F."/>
            <person name="Baker D."/>
            <person name="Gharbi K."/>
            <person name="Hall N."/>
            <person name="Watson M."/>
            <person name="Adriaenssens E.M."/>
            <person name="Foster-Nyarko E."/>
            <person name="Jarju S."/>
            <person name="Secka A."/>
            <person name="Antonio M."/>
            <person name="Oren A."/>
            <person name="Chaudhuri R.R."/>
            <person name="La Ragione R."/>
            <person name="Hildebrand F."/>
            <person name="Pallen M.J."/>
        </authorList>
    </citation>
    <scope>NUCLEOTIDE SEQUENCE</scope>
    <source>
        <strain evidence="3">ChiHecec2B26-446</strain>
    </source>
</reference>
<dbReference type="Pfam" id="PF18146">
    <property type="entry name" value="CinA_KH"/>
    <property type="match status" value="1"/>
</dbReference>
<accession>A0A9D1PVT9</accession>
<name>A0A9D1PVT9_9BACT</name>
<dbReference type="NCBIfam" id="TIGR00199">
    <property type="entry name" value="PncC_domain"/>
    <property type="match status" value="1"/>
</dbReference>
<dbReference type="SUPFAM" id="SSF142433">
    <property type="entry name" value="CinA-like"/>
    <property type="match status" value="1"/>
</dbReference>
<organism evidence="3 4">
    <name type="scientific">Candidatus Desulfovibrio intestinipullorum</name>
    <dbReference type="NCBI Taxonomy" id="2838536"/>
    <lineage>
        <taxon>Bacteria</taxon>
        <taxon>Pseudomonadati</taxon>
        <taxon>Thermodesulfobacteriota</taxon>
        <taxon>Desulfovibrionia</taxon>
        <taxon>Desulfovibrionales</taxon>
        <taxon>Desulfovibrionaceae</taxon>
        <taxon>Desulfovibrio</taxon>
    </lineage>
</organism>
<dbReference type="SMART" id="SM00852">
    <property type="entry name" value="MoCF_biosynth"/>
    <property type="match status" value="1"/>
</dbReference>
<evidence type="ECO:0000313" key="3">
    <source>
        <dbReference type="EMBL" id="HIV99698.1"/>
    </source>
</evidence>
<dbReference type="Gene3D" id="3.30.70.2860">
    <property type="match status" value="1"/>
</dbReference>
<dbReference type="PANTHER" id="PTHR13939">
    <property type="entry name" value="NICOTINAMIDE-NUCLEOTIDE AMIDOHYDROLASE PNCC"/>
    <property type="match status" value="1"/>
</dbReference>
<proteinExistence type="inferred from homology"/>
<evidence type="ECO:0000256" key="1">
    <source>
        <dbReference type="HAMAP-Rule" id="MF_00226"/>
    </source>
</evidence>
<evidence type="ECO:0000313" key="4">
    <source>
        <dbReference type="Proteomes" id="UP000886752"/>
    </source>
</evidence>
<dbReference type="CDD" id="cd00885">
    <property type="entry name" value="cinA"/>
    <property type="match status" value="1"/>
</dbReference>
<dbReference type="Proteomes" id="UP000886752">
    <property type="component" value="Unassembled WGS sequence"/>
</dbReference>
<dbReference type="NCBIfam" id="TIGR00177">
    <property type="entry name" value="molyb_syn"/>
    <property type="match status" value="1"/>
</dbReference>
<dbReference type="Pfam" id="PF02464">
    <property type="entry name" value="CinA"/>
    <property type="match status" value="1"/>
</dbReference>
<dbReference type="InterPro" id="IPR050101">
    <property type="entry name" value="CinA"/>
</dbReference>
<dbReference type="InterPro" id="IPR036425">
    <property type="entry name" value="MoaB/Mog-like_dom_sf"/>
</dbReference>
<reference evidence="3" key="2">
    <citation type="submission" date="2021-04" db="EMBL/GenBank/DDBJ databases">
        <authorList>
            <person name="Gilroy R."/>
        </authorList>
    </citation>
    <scope>NUCLEOTIDE SEQUENCE</scope>
    <source>
        <strain evidence="3">ChiHecec2B26-446</strain>
    </source>
</reference>
<dbReference type="NCBIfam" id="NF001813">
    <property type="entry name" value="PRK00549.1"/>
    <property type="match status" value="1"/>
</dbReference>
<dbReference type="SUPFAM" id="SSF53218">
    <property type="entry name" value="Molybdenum cofactor biosynthesis proteins"/>
    <property type="match status" value="1"/>
</dbReference>
<protein>
    <recommendedName>
        <fullName evidence="1">CinA-like protein</fullName>
    </recommendedName>
</protein>